<feature type="domain" description="Gfo/Idh/MocA-like oxidoreductase N-terminal" evidence="2">
    <location>
        <begin position="33"/>
        <end position="155"/>
    </location>
</feature>
<dbReference type="EC" id="1.1.1.18" evidence="4"/>
<keyword evidence="1" id="KW-1133">Transmembrane helix</keyword>
<protein>
    <submittedName>
        <fullName evidence="4">Oxidoreductase domain protein</fullName>
        <ecNumber evidence="4">1.1.1.18</ecNumber>
    </submittedName>
</protein>
<dbReference type="SUPFAM" id="SSF51735">
    <property type="entry name" value="NAD(P)-binding Rossmann-fold domains"/>
    <property type="match status" value="1"/>
</dbReference>
<organism evidence="4 5">
    <name type="scientific">Planktothrix agardhii (strain NIVA-CYA 126/8)</name>
    <dbReference type="NCBI Taxonomy" id="388467"/>
    <lineage>
        <taxon>Bacteria</taxon>
        <taxon>Bacillati</taxon>
        <taxon>Cyanobacteriota</taxon>
        <taxon>Cyanophyceae</taxon>
        <taxon>Oscillatoriophycideae</taxon>
        <taxon>Oscillatoriales</taxon>
        <taxon>Microcoleaceae</taxon>
        <taxon>Planktothrix</taxon>
    </lineage>
</organism>
<dbReference type="Pfam" id="PF22725">
    <property type="entry name" value="GFO_IDH_MocA_C3"/>
    <property type="match status" value="1"/>
</dbReference>
<dbReference type="GO" id="GO:0000166">
    <property type="term" value="F:nucleotide binding"/>
    <property type="evidence" value="ECO:0007669"/>
    <property type="project" value="InterPro"/>
</dbReference>
<keyword evidence="5" id="KW-1185">Reference proteome</keyword>
<dbReference type="GO" id="GO:0050112">
    <property type="term" value="F:inositol 2-dehydrogenase (NAD+) activity"/>
    <property type="evidence" value="ECO:0007669"/>
    <property type="project" value="UniProtKB-EC"/>
</dbReference>
<name>A0A073CDJ2_PLAA1</name>
<evidence type="ECO:0000256" key="1">
    <source>
        <dbReference type="SAM" id="Phobius"/>
    </source>
</evidence>
<dbReference type="eggNOG" id="COG0673">
    <property type="taxonomic scope" value="Bacteria"/>
</dbReference>
<dbReference type="PANTHER" id="PTHR43377">
    <property type="entry name" value="BILIVERDIN REDUCTASE A"/>
    <property type="match status" value="1"/>
</dbReference>
<sequence>MLVLLRRWKNKSQLPITNYQLPITCSPFPILMINIAIFGAGRWGVHLIRNFHQHPNSKVVAIADSNPDRLQTAKKRFQLPDDIILTTDGSTIWNLPNIDAVAIATPAATHFALISAALEQGYHVFTEKPLTLSVTKSLELCELAQQKQLQLFVDHTYLFHPAVERGKTVIESGKLGELRYGYATRTHLEPVRQDVDALWDLAIHDIVILNSWLGEKPIQVKATGTVWLQPASGLSDLVIANLTYPSGFEAFLHLCWLNPDKQRRLAVVGSQGTLIFDELQSESPLTIQQGYFDVIDNSWKSAGINREVIEIEPREPLAQVCDNFLNSIQNHQPSPISSGWVGAELVNILCGLSESLKQGGQPIHLL</sequence>
<dbReference type="HOGENOM" id="CLU_023194_10_2_3"/>
<dbReference type="AlphaFoldDB" id="A0A073CDJ2"/>
<dbReference type="InterPro" id="IPR055170">
    <property type="entry name" value="GFO_IDH_MocA-like_dom"/>
</dbReference>
<dbReference type="Gene3D" id="3.30.360.10">
    <property type="entry name" value="Dihydrodipicolinate Reductase, domain 2"/>
    <property type="match status" value="1"/>
</dbReference>
<evidence type="ECO:0000313" key="5">
    <source>
        <dbReference type="Proteomes" id="UP000027395"/>
    </source>
</evidence>
<feature type="transmembrane region" description="Helical" evidence="1">
    <location>
        <begin position="21"/>
        <end position="45"/>
    </location>
</feature>
<dbReference type="PATRIC" id="fig|388467.6.peg.774"/>
<accession>A0A073CDJ2</accession>
<proteinExistence type="predicted"/>
<gene>
    <name evidence="4" type="ORF">A19Y_0838</name>
</gene>
<dbReference type="STRING" id="388467.A19Y_0838"/>
<reference evidence="4 5" key="1">
    <citation type="journal article" date="2014" name="Appl. Environ. Microbiol.">
        <title>Elucidation of insertion elements encoded on plasmids and in vitro construction of shuttle vectors from the toxic cyanobacterium Planktothrix.</title>
        <authorList>
            <person name="Christiansen G."/>
            <person name="Goesmann A."/>
            <person name="Kurmayer R."/>
        </authorList>
    </citation>
    <scope>NUCLEOTIDE SEQUENCE [LARGE SCALE GENOMIC DNA]</scope>
    <source>
        <strain evidence="4 5">NIVA-CYA 126/8</strain>
    </source>
</reference>
<dbReference type="Proteomes" id="UP000027395">
    <property type="component" value="Chromosome"/>
</dbReference>
<dbReference type="PANTHER" id="PTHR43377:SF6">
    <property type="entry name" value="GFO_IDH_MOCA-LIKE OXIDOREDUCTASE N-TERMINAL DOMAIN-CONTAINING PROTEIN"/>
    <property type="match status" value="1"/>
</dbReference>
<evidence type="ECO:0000313" key="4">
    <source>
        <dbReference type="EMBL" id="KEI65987.1"/>
    </source>
</evidence>
<dbReference type="SUPFAM" id="SSF55347">
    <property type="entry name" value="Glyceraldehyde-3-phosphate dehydrogenase-like, C-terminal domain"/>
    <property type="match status" value="1"/>
</dbReference>
<evidence type="ECO:0000259" key="2">
    <source>
        <dbReference type="Pfam" id="PF01408"/>
    </source>
</evidence>
<evidence type="ECO:0000259" key="3">
    <source>
        <dbReference type="Pfam" id="PF22725"/>
    </source>
</evidence>
<dbReference type="InterPro" id="IPR000683">
    <property type="entry name" value="Gfo/Idh/MocA-like_OxRdtase_N"/>
</dbReference>
<dbReference type="Gene3D" id="3.40.50.720">
    <property type="entry name" value="NAD(P)-binding Rossmann-like Domain"/>
    <property type="match status" value="1"/>
</dbReference>
<keyword evidence="4" id="KW-0560">Oxidoreductase</keyword>
<dbReference type="InterPro" id="IPR036291">
    <property type="entry name" value="NAD(P)-bd_dom_sf"/>
</dbReference>
<feature type="domain" description="GFO/IDH/MocA-like oxidoreductase" evidence="3">
    <location>
        <begin position="167"/>
        <end position="274"/>
    </location>
</feature>
<dbReference type="Pfam" id="PF01408">
    <property type="entry name" value="GFO_IDH_MocA"/>
    <property type="match status" value="1"/>
</dbReference>
<dbReference type="InterPro" id="IPR051450">
    <property type="entry name" value="Gfo/Idh/MocA_Oxidoreductases"/>
</dbReference>
<dbReference type="EMBL" id="CM002803">
    <property type="protein sequence ID" value="KEI65987.1"/>
    <property type="molecule type" value="Genomic_DNA"/>
</dbReference>
<keyword evidence="1" id="KW-0472">Membrane</keyword>
<keyword evidence="1" id="KW-0812">Transmembrane</keyword>